<dbReference type="Gene3D" id="1.20.120.530">
    <property type="entry name" value="GntR ligand-binding domain-like"/>
    <property type="match status" value="1"/>
</dbReference>
<dbReference type="SMART" id="SM00345">
    <property type="entry name" value="HTH_GNTR"/>
    <property type="match status" value="1"/>
</dbReference>
<dbReference type="Gene3D" id="1.10.10.10">
    <property type="entry name" value="Winged helix-like DNA-binding domain superfamily/Winged helix DNA-binding domain"/>
    <property type="match status" value="1"/>
</dbReference>
<dbReference type="CDD" id="cd07377">
    <property type="entry name" value="WHTH_GntR"/>
    <property type="match status" value="1"/>
</dbReference>
<evidence type="ECO:0000256" key="3">
    <source>
        <dbReference type="ARBA" id="ARBA00023163"/>
    </source>
</evidence>
<evidence type="ECO:0000256" key="1">
    <source>
        <dbReference type="ARBA" id="ARBA00023015"/>
    </source>
</evidence>
<dbReference type="GO" id="GO:0003677">
    <property type="term" value="F:DNA binding"/>
    <property type="evidence" value="ECO:0007669"/>
    <property type="project" value="UniProtKB-KW"/>
</dbReference>
<dbReference type="Proteomes" id="UP000297564">
    <property type="component" value="Unassembled WGS sequence"/>
</dbReference>
<dbReference type="SUPFAM" id="SSF48008">
    <property type="entry name" value="GntR ligand-binding domain-like"/>
    <property type="match status" value="1"/>
</dbReference>
<keyword evidence="1" id="KW-0805">Transcription regulation</keyword>
<evidence type="ECO:0000256" key="2">
    <source>
        <dbReference type="ARBA" id="ARBA00023125"/>
    </source>
</evidence>
<dbReference type="Pfam" id="PF00392">
    <property type="entry name" value="GntR"/>
    <property type="match status" value="1"/>
</dbReference>
<proteinExistence type="predicted"/>
<dbReference type="OrthoDB" id="8066003at2"/>
<sequence length="257" mass="28060">MSAQLERADPRAADGEPSGSQAVKALLRLRELVLAGELAPGARIAELAIVERLGMSRTPIRAALMRLEQEGLLESLPNGGYAVRTFSERDVIDAIELRGTVEGLAARMAAERGVPSVVLAEARACIEGIDTLLRGAVLDDEAFHRYVALNARFHQLLAEMAGSGTLARELERVVRLPFASPSAFVVLQADSPQARDMLVVAQDQHRQVLEAIEQRAGSRAEAIMREHSRLAQRNLRDAVRSHNLDQMPGVRLIRKNA</sequence>
<evidence type="ECO:0000313" key="6">
    <source>
        <dbReference type="Proteomes" id="UP000297564"/>
    </source>
</evidence>
<gene>
    <name evidence="5" type="ORF">EZ242_20305</name>
</gene>
<dbReference type="InterPro" id="IPR036388">
    <property type="entry name" value="WH-like_DNA-bd_sf"/>
</dbReference>
<dbReference type="SUPFAM" id="SSF46785">
    <property type="entry name" value="Winged helix' DNA-binding domain"/>
    <property type="match status" value="1"/>
</dbReference>
<evidence type="ECO:0000313" key="5">
    <source>
        <dbReference type="EMBL" id="TFY96395.1"/>
    </source>
</evidence>
<reference evidence="5 6" key="1">
    <citation type="submission" date="2019-03" db="EMBL/GenBank/DDBJ databases">
        <title>Ramlibacter rhizophilus CCTCC AB2015357, whole genome shotgun sequence.</title>
        <authorList>
            <person name="Zhang X."/>
            <person name="Feng G."/>
            <person name="Zhu H."/>
        </authorList>
    </citation>
    <scope>NUCLEOTIDE SEQUENCE [LARGE SCALE GENOMIC DNA]</scope>
    <source>
        <strain evidence="5 6">CCTCC AB2015357</strain>
    </source>
</reference>
<dbReference type="GO" id="GO:0003700">
    <property type="term" value="F:DNA-binding transcription factor activity"/>
    <property type="evidence" value="ECO:0007669"/>
    <property type="project" value="InterPro"/>
</dbReference>
<dbReference type="PANTHER" id="PTHR43537:SF49">
    <property type="entry name" value="TRANSCRIPTIONAL REGULATORY PROTEIN"/>
    <property type="match status" value="1"/>
</dbReference>
<dbReference type="Pfam" id="PF07729">
    <property type="entry name" value="FCD"/>
    <property type="match status" value="1"/>
</dbReference>
<dbReference type="AlphaFoldDB" id="A0A4Z0BBA6"/>
<keyword evidence="6" id="KW-1185">Reference proteome</keyword>
<dbReference type="PANTHER" id="PTHR43537">
    <property type="entry name" value="TRANSCRIPTIONAL REGULATOR, GNTR FAMILY"/>
    <property type="match status" value="1"/>
</dbReference>
<dbReference type="InterPro" id="IPR000524">
    <property type="entry name" value="Tscrpt_reg_HTH_GntR"/>
</dbReference>
<dbReference type="RefSeq" id="WP_135287040.1">
    <property type="nucleotide sequence ID" value="NZ_SMLL01000009.1"/>
</dbReference>
<comment type="caution">
    <text evidence="5">The sequence shown here is derived from an EMBL/GenBank/DDBJ whole genome shotgun (WGS) entry which is preliminary data.</text>
</comment>
<evidence type="ECO:0000259" key="4">
    <source>
        <dbReference type="PROSITE" id="PS50949"/>
    </source>
</evidence>
<dbReference type="PROSITE" id="PS50949">
    <property type="entry name" value="HTH_GNTR"/>
    <property type="match status" value="1"/>
</dbReference>
<protein>
    <submittedName>
        <fullName evidence="5">GntR family transcriptional regulator</fullName>
    </submittedName>
</protein>
<keyword evidence="2" id="KW-0238">DNA-binding</keyword>
<organism evidence="5 6">
    <name type="scientific">Ramlibacter rhizophilus</name>
    <dbReference type="NCBI Taxonomy" id="1781167"/>
    <lineage>
        <taxon>Bacteria</taxon>
        <taxon>Pseudomonadati</taxon>
        <taxon>Pseudomonadota</taxon>
        <taxon>Betaproteobacteria</taxon>
        <taxon>Burkholderiales</taxon>
        <taxon>Comamonadaceae</taxon>
        <taxon>Ramlibacter</taxon>
    </lineage>
</organism>
<accession>A0A4Z0BBA6</accession>
<dbReference type="InterPro" id="IPR011711">
    <property type="entry name" value="GntR_C"/>
</dbReference>
<dbReference type="SMART" id="SM00895">
    <property type="entry name" value="FCD"/>
    <property type="match status" value="1"/>
</dbReference>
<name>A0A4Z0BBA6_9BURK</name>
<dbReference type="InterPro" id="IPR008920">
    <property type="entry name" value="TF_FadR/GntR_C"/>
</dbReference>
<feature type="domain" description="HTH gntR-type" evidence="4">
    <location>
        <begin position="19"/>
        <end position="86"/>
    </location>
</feature>
<keyword evidence="3" id="KW-0804">Transcription</keyword>
<dbReference type="InterPro" id="IPR036390">
    <property type="entry name" value="WH_DNA-bd_sf"/>
</dbReference>
<dbReference type="EMBL" id="SMLL01000009">
    <property type="protein sequence ID" value="TFY96395.1"/>
    <property type="molecule type" value="Genomic_DNA"/>
</dbReference>